<proteinExistence type="predicted"/>
<keyword evidence="3" id="KW-1185">Reference proteome</keyword>
<reference evidence="2 3" key="1">
    <citation type="submission" date="2024-04" db="EMBL/GenBank/DDBJ databases">
        <title>Isolation and characterization of novel acetogenic strains of the genera Terrisporobacter and Acetoanaerobium.</title>
        <authorList>
            <person name="Boeer T."/>
            <person name="Schueler M.A."/>
            <person name="Lueschen A."/>
            <person name="Eysell L."/>
            <person name="Droege J."/>
            <person name="Heinemann M."/>
            <person name="Engelhardt L."/>
            <person name="Basen M."/>
            <person name="Daniel R."/>
        </authorList>
    </citation>
    <scope>NUCLEOTIDE SEQUENCE [LARGE SCALE GENOMIC DNA]</scope>
    <source>
        <strain evidence="2 3">ELB</strain>
    </source>
</reference>
<dbReference type="RefSeq" id="WP_276632525.1">
    <property type="nucleotide sequence ID" value="NZ_CP154622.1"/>
</dbReference>
<evidence type="ECO:0000256" key="1">
    <source>
        <dbReference type="SAM" id="Phobius"/>
    </source>
</evidence>
<organism evidence="2 3">
    <name type="scientific">Terrisporobacter petrolearius</name>
    <dbReference type="NCBI Taxonomy" id="1460447"/>
    <lineage>
        <taxon>Bacteria</taxon>
        <taxon>Bacillati</taxon>
        <taxon>Bacillota</taxon>
        <taxon>Clostridia</taxon>
        <taxon>Peptostreptococcales</taxon>
        <taxon>Peptostreptococcaceae</taxon>
        <taxon>Terrisporobacter</taxon>
    </lineage>
</organism>
<keyword evidence="1" id="KW-0472">Membrane</keyword>
<accession>A0ABZ3FEN0</accession>
<dbReference type="Proteomes" id="UP001477947">
    <property type="component" value="Chromosome"/>
</dbReference>
<gene>
    <name evidence="2" type="ORF">TPELB_25430</name>
</gene>
<protein>
    <submittedName>
        <fullName evidence="2">Uncharacterized protein</fullName>
    </submittedName>
</protein>
<sequence length="45" mass="5214">MIDAIYRKEPYTIDDAYLQSMVSIQLAILFLAGIISAWAYILYKK</sequence>
<name>A0ABZ3FEN0_9FIRM</name>
<evidence type="ECO:0000313" key="2">
    <source>
        <dbReference type="EMBL" id="XAM42230.1"/>
    </source>
</evidence>
<evidence type="ECO:0000313" key="3">
    <source>
        <dbReference type="Proteomes" id="UP001477947"/>
    </source>
</evidence>
<feature type="transmembrane region" description="Helical" evidence="1">
    <location>
        <begin position="20"/>
        <end position="43"/>
    </location>
</feature>
<keyword evidence="1" id="KW-0812">Transmembrane</keyword>
<keyword evidence="1" id="KW-1133">Transmembrane helix</keyword>
<dbReference type="EMBL" id="CP154622">
    <property type="protein sequence ID" value="XAM42230.1"/>
    <property type="molecule type" value="Genomic_DNA"/>
</dbReference>